<evidence type="ECO:0000256" key="1">
    <source>
        <dbReference type="SAM" id="MobiDB-lite"/>
    </source>
</evidence>
<name>A0A197K5I2_9FUNG</name>
<keyword evidence="2" id="KW-1133">Transmembrane helix</keyword>
<organism evidence="3 4">
    <name type="scientific">Linnemannia elongata AG-77</name>
    <dbReference type="NCBI Taxonomy" id="1314771"/>
    <lineage>
        <taxon>Eukaryota</taxon>
        <taxon>Fungi</taxon>
        <taxon>Fungi incertae sedis</taxon>
        <taxon>Mucoromycota</taxon>
        <taxon>Mortierellomycotina</taxon>
        <taxon>Mortierellomycetes</taxon>
        <taxon>Mortierellales</taxon>
        <taxon>Mortierellaceae</taxon>
        <taxon>Linnemannia</taxon>
    </lineage>
</organism>
<keyword evidence="4" id="KW-1185">Reference proteome</keyword>
<dbReference type="Proteomes" id="UP000078512">
    <property type="component" value="Unassembled WGS sequence"/>
</dbReference>
<gene>
    <name evidence="3" type="ORF">K457DRAFT_135009</name>
</gene>
<sequence length="483" mass="54032">MPPVPALGRPLAIIIGCALVFQLYLFFSSNSSSNDYRPEDLDPTPGSSDPASSRWDDPGRNRHPTVPLTLKDFSTLDTLADTIVKAEAYRVFEDKSAKKIHGSAIKGDAALVQNVRDQIRCWTTYGSWQRQDQEFTPLKHLGDSRFAKCDKTFMKALDREGNGHYLGEFDHTHDRFLVREAVKYRWVPDEAKCGPGPGTMGLQDERAVYQAFTKPKFCEVMDERSFLVVGDVTQYQLHDVIASAFKSSFVCYGELGCLHHSSHGLCQGVALKYARNDLLSVPWAVNPEDEEFPSASTVEQAWATPDLLLKYKILVLNRGLIWRPDEVFMSELVFTMKYLWKYYPDTMVIYRATHPVAANCSQLKNHGEDEAVANKNGESDAEGITLQKPLQTAPKRQEAAAGEKQEFRPTLADIQRQNRIAKAIVEAAGGIYLDTENMFALRPDGRMGDGDCARFCAPGPLDAYSDLLYNTLRLLRGKSAATV</sequence>
<protein>
    <submittedName>
        <fullName evidence="3">Uncharacterized protein</fullName>
    </submittedName>
</protein>
<evidence type="ECO:0000256" key="2">
    <source>
        <dbReference type="SAM" id="Phobius"/>
    </source>
</evidence>
<dbReference type="AlphaFoldDB" id="A0A197K5I2"/>
<feature type="transmembrane region" description="Helical" evidence="2">
    <location>
        <begin position="6"/>
        <end position="27"/>
    </location>
</feature>
<keyword evidence="2" id="KW-0812">Transmembrane</keyword>
<dbReference type="EMBL" id="KV442023">
    <property type="protein sequence ID" value="OAQ32917.1"/>
    <property type="molecule type" value="Genomic_DNA"/>
</dbReference>
<proteinExistence type="predicted"/>
<evidence type="ECO:0000313" key="4">
    <source>
        <dbReference type="Proteomes" id="UP000078512"/>
    </source>
</evidence>
<keyword evidence="2" id="KW-0472">Membrane</keyword>
<evidence type="ECO:0000313" key="3">
    <source>
        <dbReference type="EMBL" id="OAQ32917.1"/>
    </source>
</evidence>
<dbReference type="OrthoDB" id="630188at2759"/>
<accession>A0A197K5I2</accession>
<feature type="region of interest" description="Disordered" evidence="1">
    <location>
        <begin position="36"/>
        <end position="66"/>
    </location>
</feature>
<reference evidence="3 4" key="1">
    <citation type="submission" date="2016-05" db="EMBL/GenBank/DDBJ databases">
        <title>Genome sequencing reveals origins of a unique bacterial endosymbiosis in the earliest lineages of terrestrial Fungi.</title>
        <authorList>
            <consortium name="DOE Joint Genome Institute"/>
            <person name="Uehling J."/>
            <person name="Gryganskyi A."/>
            <person name="Hameed K."/>
            <person name="Tschaplinski T."/>
            <person name="Misztal P."/>
            <person name="Wu S."/>
            <person name="Desiro A."/>
            <person name="Vande Pol N."/>
            <person name="Du Z.-Y."/>
            <person name="Zienkiewicz A."/>
            <person name="Zienkiewicz K."/>
            <person name="Morin E."/>
            <person name="Tisserant E."/>
            <person name="Splivallo R."/>
            <person name="Hainaut M."/>
            <person name="Henrissat B."/>
            <person name="Ohm R."/>
            <person name="Kuo A."/>
            <person name="Yan J."/>
            <person name="Lipzen A."/>
            <person name="Nolan M."/>
            <person name="Labutti K."/>
            <person name="Barry K."/>
            <person name="Goldstein A."/>
            <person name="Labbe J."/>
            <person name="Schadt C."/>
            <person name="Tuskan G."/>
            <person name="Grigoriev I."/>
            <person name="Martin F."/>
            <person name="Vilgalys R."/>
            <person name="Bonito G."/>
        </authorList>
    </citation>
    <scope>NUCLEOTIDE SEQUENCE [LARGE SCALE GENOMIC DNA]</scope>
    <source>
        <strain evidence="3 4">AG-77</strain>
    </source>
</reference>